<dbReference type="AlphaFoldDB" id="A0AAV1R2J4"/>
<dbReference type="GO" id="GO:0006888">
    <property type="term" value="P:endoplasmic reticulum to Golgi vesicle-mediated transport"/>
    <property type="evidence" value="ECO:0007669"/>
    <property type="project" value="TreeGrafter"/>
</dbReference>
<evidence type="ECO:0000256" key="3">
    <source>
        <dbReference type="ARBA" id="ARBA00022574"/>
    </source>
</evidence>
<keyword evidence="9 13" id="KW-1133">Transmembrane helix</keyword>
<sequence>MGKTEEADPQSLQKYGVPLFSAAWLPYKEVRSNLQSHHDDVDSSEQQEQEKEETPEASSSSYEYYVVLAGGGGEGSSGIPNAVLLSRFDFSSNSLSSQPIAKLGFGSDVPYRMVIIPGGDGLICAFPNSCRFFEWHEVKDNEDQKLGVKLSDKVLTQLEDVGQQLALAFNNDSSVLAAGGEDGNLRVFKWPSMEIILNEAQAHASLKDLCFSPDGKFLVSLGKRDLGRVWDVTSSTAVATLSKENDEIFALCRFSQSSDQTQILYIAAITDKGASIVTWNTSSWNRVSSKPVAREPVSSFNVSPDGKLLAMYIIFTVTLRGLTQGDVLLINSTNMRVHTMIRKAHLGIVTALAFSHDSRALVSASMDSSARVTLVEDNKSGMYIEIQIFLPVIGSSAMVGHRPGNSWTVNSESKVHTAKYEDTFGDDFYMLEPLSLISHCKELSFLSCLAAGGSRLRIIIFIIMLAIAAYFLKNQGALPFPG</sequence>
<evidence type="ECO:0008006" key="16">
    <source>
        <dbReference type="Google" id="ProtNLM"/>
    </source>
</evidence>
<evidence type="ECO:0000256" key="7">
    <source>
        <dbReference type="ARBA" id="ARBA00022892"/>
    </source>
</evidence>
<proteinExistence type="predicted"/>
<dbReference type="Proteomes" id="UP001314170">
    <property type="component" value="Unassembled WGS sequence"/>
</dbReference>
<feature type="transmembrane region" description="Helical" evidence="13">
    <location>
        <begin position="454"/>
        <end position="472"/>
    </location>
</feature>
<dbReference type="GO" id="GO:0003400">
    <property type="term" value="P:regulation of COPII vesicle coating"/>
    <property type="evidence" value="ECO:0007669"/>
    <property type="project" value="TreeGrafter"/>
</dbReference>
<organism evidence="14 15">
    <name type="scientific">Dovyalis caffra</name>
    <dbReference type="NCBI Taxonomy" id="77055"/>
    <lineage>
        <taxon>Eukaryota</taxon>
        <taxon>Viridiplantae</taxon>
        <taxon>Streptophyta</taxon>
        <taxon>Embryophyta</taxon>
        <taxon>Tracheophyta</taxon>
        <taxon>Spermatophyta</taxon>
        <taxon>Magnoliopsida</taxon>
        <taxon>eudicotyledons</taxon>
        <taxon>Gunneridae</taxon>
        <taxon>Pentapetalae</taxon>
        <taxon>rosids</taxon>
        <taxon>fabids</taxon>
        <taxon>Malpighiales</taxon>
        <taxon>Salicaceae</taxon>
        <taxon>Flacourtieae</taxon>
        <taxon>Dovyalis</taxon>
    </lineage>
</organism>
<dbReference type="PANTHER" id="PTHR23284:SF0">
    <property type="entry name" value="PROLACTIN REGULATORY ELEMENT-BINDING PROTEIN"/>
    <property type="match status" value="1"/>
</dbReference>
<comment type="caution">
    <text evidence="14">The sequence shown here is derived from an EMBL/GenBank/DDBJ whole genome shotgun (WGS) entry which is preliminary data.</text>
</comment>
<reference evidence="14 15" key="1">
    <citation type="submission" date="2024-01" db="EMBL/GenBank/DDBJ databases">
        <authorList>
            <person name="Waweru B."/>
        </authorList>
    </citation>
    <scope>NUCLEOTIDE SEQUENCE [LARGE SCALE GENOMIC DNA]</scope>
</reference>
<keyword evidence="7" id="KW-0931">ER-Golgi transport</keyword>
<keyword evidence="10 13" id="KW-0472">Membrane</keyword>
<dbReference type="FunFam" id="2.130.10.10:FF:000612">
    <property type="entry name" value="SEC12-like protein 2"/>
    <property type="match status" value="1"/>
</dbReference>
<dbReference type="EMBL" id="CAWUPB010000851">
    <property type="protein sequence ID" value="CAK7326740.1"/>
    <property type="molecule type" value="Genomic_DNA"/>
</dbReference>
<dbReference type="PANTHER" id="PTHR23284">
    <property type="entry name" value="PROLACTIN REGULATORY ELEMENT BINDING PROTEIN"/>
    <property type="match status" value="1"/>
</dbReference>
<keyword evidence="6" id="KW-0256">Endoplasmic reticulum</keyword>
<feature type="repeat" description="WD" evidence="11">
    <location>
        <begin position="342"/>
        <end position="372"/>
    </location>
</feature>
<evidence type="ECO:0000256" key="1">
    <source>
        <dbReference type="ARBA" id="ARBA00004389"/>
    </source>
</evidence>
<evidence type="ECO:0000256" key="6">
    <source>
        <dbReference type="ARBA" id="ARBA00022824"/>
    </source>
</evidence>
<dbReference type="InterPro" id="IPR015943">
    <property type="entry name" value="WD40/YVTN_repeat-like_dom_sf"/>
</dbReference>
<dbReference type="GO" id="GO:0005085">
    <property type="term" value="F:guanyl-nucleotide exchange factor activity"/>
    <property type="evidence" value="ECO:0007669"/>
    <property type="project" value="InterPro"/>
</dbReference>
<evidence type="ECO:0000313" key="14">
    <source>
        <dbReference type="EMBL" id="CAK7326740.1"/>
    </source>
</evidence>
<dbReference type="Pfam" id="PF00400">
    <property type="entry name" value="WD40"/>
    <property type="match status" value="3"/>
</dbReference>
<evidence type="ECO:0000256" key="12">
    <source>
        <dbReference type="SAM" id="MobiDB-lite"/>
    </source>
</evidence>
<evidence type="ECO:0000256" key="4">
    <source>
        <dbReference type="ARBA" id="ARBA00022692"/>
    </source>
</evidence>
<keyword evidence="3 11" id="KW-0853">WD repeat</keyword>
<evidence type="ECO:0000256" key="5">
    <source>
        <dbReference type="ARBA" id="ARBA00022737"/>
    </source>
</evidence>
<evidence type="ECO:0000256" key="9">
    <source>
        <dbReference type="ARBA" id="ARBA00022989"/>
    </source>
</evidence>
<dbReference type="InterPro" id="IPR045260">
    <property type="entry name" value="Sec12-like"/>
</dbReference>
<keyword evidence="4 13" id="KW-0812">Transmembrane</keyword>
<dbReference type="GO" id="GO:0005789">
    <property type="term" value="C:endoplasmic reticulum membrane"/>
    <property type="evidence" value="ECO:0007669"/>
    <property type="project" value="UniProtKB-SubCell"/>
</dbReference>
<keyword evidence="5" id="KW-0677">Repeat</keyword>
<dbReference type="InterPro" id="IPR011047">
    <property type="entry name" value="Quinoprotein_ADH-like_sf"/>
</dbReference>
<evidence type="ECO:0000256" key="2">
    <source>
        <dbReference type="ARBA" id="ARBA00022448"/>
    </source>
</evidence>
<dbReference type="Gene3D" id="2.130.10.10">
    <property type="entry name" value="YVTN repeat-like/Quinoprotein amine dehydrogenase"/>
    <property type="match status" value="1"/>
</dbReference>
<keyword evidence="15" id="KW-1185">Reference proteome</keyword>
<dbReference type="SMART" id="SM00320">
    <property type="entry name" value="WD40"/>
    <property type="match status" value="3"/>
</dbReference>
<keyword evidence="8" id="KW-0653">Protein transport</keyword>
<dbReference type="SUPFAM" id="SSF50998">
    <property type="entry name" value="Quinoprotein alcohol dehydrogenase-like"/>
    <property type="match status" value="1"/>
</dbReference>
<protein>
    <recommendedName>
        <fullName evidence="16">SEC12-like protein 2</fullName>
    </recommendedName>
</protein>
<feature type="region of interest" description="Disordered" evidence="12">
    <location>
        <begin position="34"/>
        <end position="59"/>
    </location>
</feature>
<dbReference type="GO" id="GO:0015031">
    <property type="term" value="P:protein transport"/>
    <property type="evidence" value="ECO:0007669"/>
    <property type="project" value="UniProtKB-KW"/>
</dbReference>
<accession>A0AAV1R2J4</accession>
<dbReference type="InterPro" id="IPR001680">
    <property type="entry name" value="WD40_rpt"/>
</dbReference>
<keyword evidence="2" id="KW-0813">Transport</keyword>
<comment type="subcellular location">
    <subcellularLocation>
        <location evidence="1">Endoplasmic reticulum membrane</location>
        <topology evidence="1">Single-pass membrane protein</topology>
    </subcellularLocation>
</comment>
<evidence type="ECO:0000256" key="8">
    <source>
        <dbReference type="ARBA" id="ARBA00022927"/>
    </source>
</evidence>
<gene>
    <name evidence="14" type="ORF">DCAF_LOCUS4444</name>
</gene>
<name>A0AAV1R2J4_9ROSI</name>
<evidence type="ECO:0000256" key="10">
    <source>
        <dbReference type="ARBA" id="ARBA00023136"/>
    </source>
</evidence>
<evidence type="ECO:0000313" key="15">
    <source>
        <dbReference type="Proteomes" id="UP001314170"/>
    </source>
</evidence>
<evidence type="ECO:0000256" key="11">
    <source>
        <dbReference type="PROSITE-ProRule" id="PRU00221"/>
    </source>
</evidence>
<dbReference type="PROSITE" id="PS50082">
    <property type="entry name" value="WD_REPEATS_2"/>
    <property type="match status" value="1"/>
</dbReference>
<evidence type="ECO:0000256" key="13">
    <source>
        <dbReference type="SAM" id="Phobius"/>
    </source>
</evidence>